<proteinExistence type="predicted"/>
<dbReference type="EMBL" id="BAHD01000044">
    <property type="protein sequence ID" value="GAB96622.1"/>
    <property type="molecule type" value="Genomic_DNA"/>
</dbReference>
<comment type="caution">
    <text evidence="1">The sequence shown here is derived from an EMBL/GenBank/DDBJ whole genome shotgun (WGS) entry which is preliminary data.</text>
</comment>
<keyword evidence="2" id="KW-1185">Reference proteome</keyword>
<sequence length="63" mass="7176">MDRLAGHRRSGHHICSPTRARAIGTMRKGNRTEGRLQGIYVRRIRALEPTADETAGHVLWQEK</sequence>
<dbReference type="AlphaFoldDB" id="K6WWZ1"/>
<evidence type="ECO:0000313" key="1">
    <source>
        <dbReference type="EMBL" id="GAB96622.1"/>
    </source>
</evidence>
<organism evidence="1 2">
    <name type="scientific">Kineosphaera limosa NBRC 100340</name>
    <dbReference type="NCBI Taxonomy" id="1184609"/>
    <lineage>
        <taxon>Bacteria</taxon>
        <taxon>Bacillati</taxon>
        <taxon>Actinomycetota</taxon>
        <taxon>Actinomycetes</taxon>
        <taxon>Micrococcales</taxon>
        <taxon>Dermatophilaceae</taxon>
        <taxon>Kineosphaera</taxon>
    </lineage>
</organism>
<reference evidence="1 2" key="1">
    <citation type="submission" date="2012-08" db="EMBL/GenBank/DDBJ databases">
        <title>Whole genome shotgun sequence of Kineosphaera limosa NBRC 100340.</title>
        <authorList>
            <person name="Yoshida I."/>
            <person name="Isaki S."/>
            <person name="Hosoyama A."/>
            <person name="Tsuchikane K."/>
            <person name="Katsumata H."/>
            <person name="Ando Y."/>
            <person name="Ohji S."/>
            <person name="Hamada M."/>
            <person name="Tamura T."/>
            <person name="Yamazoe A."/>
            <person name="Yamazaki S."/>
            <person name="Fujita N."/>
        </authorList>
    </citation>
    <scope>NUCLEOTIDE SEQUENCE [LARGE SCALE GENOMIC DNA]</scope>
    <source>
        <strain evidence="1 2">NBRC 100340</strain>
    </source>
</reference>
<evidence type="ECO:0000313" key="2">
    <source>
        <dbReference type="Proteomes" id="UP000008366"/>
    </source>
</evidence>
<accession>K6WWZ1</accession>
<protein>
    <submittedName>
        <fullName evidence="1">Uncharacterized protein</fullName>
    </submittedName>
</protein>
<name>K6WWZ1_9MICO</name>
<gene>
    <name evidence="1" type="ORF">KILIM_044_00110</name>
</gene>
<dbReference type="Proteomes" id="UP000008366">
    <property type="component" value="Unassembled WGS sequence"/>
</dbReference>